<evidence type="ECO:0000313" key="2">
    <source>
        <dbReference type="Proteomes" id="UP001153334"/>
    </source>
</evidence>
<reference evidence="1" key="1">
    <citation type="submission" date="2022-11" db="EMBL/GenBank/DDBJ databases">
        <title>Genome Sequence of Nemania bipapillata.</title>
        <authorList>
            <person name="Buettner E."/>
        </authorList>
    </citation>
    <scope>NUCLEOTIDE SEQUENCE</scope>
    <source>
        <strain evidence="1">CP14</strain>
    </source>
</reference>
<comment type="caution">
    <text evidence="1">The sequence shown here is derived from an EMBL/GenBank/DDBJ whole genome shotgun (WGS) entry which is preliminary data.</text>
</comment>
<accession>A0ACC2IY28</accession>
<gene>
    <name evidence="1" type="ORF">ONZ43_g3140</name>
</gene>
<keyword evidence="2" id="KW-1185">Reference proteome</keyword>
<name>A0ACC2IY28_9PEZI</name>
<evidence type="ECO:0000313" key="1">
    <source>
        <dbReference type="EMBL" id="KAJ8120053.1"/>
    </source>
</evidence>
<dbReference type="EMBL" id="JAPESX010000706">
    <property type="protein sequence ID" value="KAJ8120053.1"/>
    <property type="molecule type" value="Genomic_DNA"/>
</dbReference>
<proteinExistence type="predicted"/>
<dbReference type="Proteomes" id="UP001153334">
    <property type="component" value="Unassembled WGS sequence"/>
</dbReference>
<sequence length="166" mass="18650">MFPPTPPFPGTVRLAKLADIPRIGVVAAASFYHSSWFGYERPHYEKYPFDTLSSYRDSFRKAIQDPDSVVLVVEDSLDQTESQQVYDALAKVYPPFEEQIPDDGLRKGKAVVSVAAFSLLSGSSRRGQFQPEDEGTELPNDPVNRRDMNQTATENMSKVLYPKEAE</sequence>
<organism evidence="1 2">
    <name type="scientific">Nemania bipapillata</name>
    <dbReference type="NCBI Taxonomy" id="110536"/>
    <lineage>
        <taxon>Eukaryota</taxon>
        <taxon>Fungi</taxon>
        <taxon>Dikarya</taxon>
        <taxon>Ascomycota</taxon>
        <taxon>Pezizomycotina</taxon>
        <taxon>Sordariomycetes</taxon>
        <taxon>Xylariomycetidae</taxon>
        <taxon>Xylariales</taxon>
        <taxon>Xylariaceae</taxon>
        <taxon>Nemania</taxon>
    </lineage>
</organism>
<protein>
    <submittedName>
        <fullName evidence="1">Uncharacterized protein</fullName>
    </submittedName>
</protein>